<sequence>MAVGSPLAPEPTKMAKVSLRDFKCIYFRNSTTSKSVTSNGETLSSAQQEADGSDSCLSVTRRRINAGYSQGTPTCCCCRFMILISIYGVYGVYQHRANEMFVVGVLERGWRKRYDLETVVE</sequence>
<gene>
    <name evidence="2" type="ORF">NECAME_09280</name>
</gene>
<organism evidence="2 3">
    <name type="scientific">Necator americanus</name>
    <name type="common">Human hookworm</name>
    <dbReference type="NCBI Taxonomy" id="51031"/>
    <lineage>
        <taxon>Eukaryota</taxon>
        <taxon>Metazoa</taxon>
        <taxon>Ecdysozoa</taxon>
        <taxon>Nematoda</taxon>
        <taxon>Chromadorea</taxon>
        <taxon>Rhabditida</taxon>
        <taxon>Rhabditina</taxon>
        <taxon>Rhabditomorpha</taxon>
        <taxon>Strongyloidea</taxon>
        <taxon>Ancylostomatidae</taxon>
        <taxon>Bunostominae</taxon>
        <taxon>Necator</taxon>
    </lineage>
</organism>
<accession>W2TGR6</accession>
<evidence type="ECO:0000313" key="3">
    <source>
        <dbReference type="Proteomes" id="UP000053676"/>
    </source>
</evidence>
<dbReference type="AlphaFoldDB" id="W2TGR6"/>
<dbReference type="KEGG" id="nai:NECAME_09280"/>
<dbReference type="EMBL" id="KI659149">
    <property type="protein sequence ID" value="ETN80227.1"/>
    <property type="molecule type" value="Genomic_DNA"/>
</dbReference>
<keyword evidence="3" id="KW-1185">Reference proteome</keyword>
<evidence type="ECO:0000313" key="2">
    <source>
        <dbReference type="EMBL" id="ETN80227.1"/>
    </source>
</evidence>
<reference evidence="3" key="1">
    <citation type="journal article" date="2014" name="Nat. Genet.">
        <title>Genome of the human hookworm Necator americanus.</title>
        <authorList>
            <person name="Tang Y.T."/>
            <person name="Gao X."/>
            <person name="Rosa B.A."/>
            <person name="Abubucker S."/>
            <person name="Hallsworth-Pepin K."/>
            <person name="Martin J."/>
            <person name="Tyagi R."/>
            <person name="Heizer E."/>
            <person name="Zhang X."/>
            <person name="Bhonagiri-Palsikar V."/>
            <person name="Minx P."/>
            <person name="Warren W.C."/>
            <person name="Wang Q."/>
            <person name="Zhan B."/>
            <person name="Hotez P.J."/>
            <person name="Sternberg P.W."/>
            <person name="Dougall A."/>
            <person name="Gaze S.T."/>
            <person name="Mulvenna J."/>
            <person name="Sotillo J."/>
            <person name="Ranganathan S."/>
            <person name="Rabelo E.M."/>
            <person name="Wilson R.K."/>
            <person name="Felgner P.L."/>
            <person name="Bethony J."/>
            <person name="Hawdon J.M."/>
            <person name="Gasser R.B."/>
            <person name="Loukas A."/>
            <person name="Mitreva M."/>
        </authorList>
    </citation>
    <scope>NUCLEOTIDE SEQUENCE [LARGE SCALE GENOMIC DNA]</scope>
</reference>
<name>W2TGR6_NECAM</name>
<evidence type="ECO:0000256" key="1">
    <source>
        <dbReference type="SAM" id="MobiDB-lite"/>
    </source>
</evidence>
<feature type="region of interest" description="Disordered" evidence="1">
    <location>
        <begin position="33"/>
        <end position="55"/>
    </location>
</feature>
<dbReference type="Proteomes" id="UP000053676">
    <property type="component" value="Unassembled WGS sequence"/>
</dbReference>
<proteinExistence type="predicted"/>
<protein>
    <submittedName>
        <fullName evidence="2">Uncharacterized protein</fullName>
    </submittedName>
</protein>